<dbReference type="InterPro" id="IPR032710">
    <property type="entry name" value="NTF2-like_dom_sf"/>
</dbReference>
<proteinExistence type="predicted"/>
<dbReference type="RefSeq" id="WP_123217579.1">
    <property type="nucleotide sequence ID" value="NZ_RJTM01000126.1"/>
</dbReference>
<gene>
    <name evidence="2" type="ORF">ED312_18825</name>
</gene>
<reference evidence="2 3" key="1">
    <citation type="submission" date="2018-10" db="EMBL/GenBank/DDBJ databases">
        <title>Sinomicrobium pectinilyticum sp. nov., a pectinase-producing bacterium isolated from alkaline and saline soil, and emended description of the genus Sinomicrobium.</title>
        <authorList>
            <person name="Cheng B."/>
            <person name="Li C."/>
            <person name="Lai Q."/>
            <person name="Du M."/>
            <person name="Shao Z."/>
            <person name="Xu P."/>
            <person name="Yang C."/>
        </authorList>
    </citation>
    <scope>NUCLEOTIDE SEQUENCE [LARGE SCALE GENOMIC DNA]</scope>
    <source>
        <strain evidence="2 3">5DNS001</strain>
    </source>
</reference>
<keyword evidence="3" id="KW-1185">Reference proteome</keyword>
<dbReference type="SUPFAM" id="SSF54427">
    <property type="entry name" value="NTF2-like"/>
    <property type="match status" value="1"/>
</dbReference>
<protein>
    <submittedName>
        <fullName evidence="2">DUF4440 domain-containing protein</fullName>
    </submittedName>
</protein>
<dbReference type="Pfam" id="PF13474">
    <property type="entry name" value="SnoaL_3"/>
    <property type="match status" value="1"/>
</dbReference>
<dbReference type="OrthoDB" id="271716at2"/>
<dbReference type="Proteomes" id="UP000267469">
    <property type="component" value="Unassembled WGS sequence"/>
</dbReference>
<dbReference type="InterPro" id="IPR037401">
    <property type="entry name" value="SnoaL-like"/>
</dbReference>
<dbReference type="EMBL" id="RJTM01000126">
    <property type="protein sequence ID" value="RNL80800.1"/>
    <property type="molecule type" value="Genomic_DNA"/>
</dbReference>
<evidence type="ECO:0000259" key="1">
    <source>
        <dbReference type="Pfam" id="PF13474"/>
    </source>
</evidence>
<sequence>MRRTIIILAGMFLVCGIYAQNKDIDILLDAWHKAAADADFDRYFGYMTPDAVFIGTDATENWKGKEFRDFAKPYFDRGKAWNFTVLERNVYSGADGTTVWFDELLDTQMKICRGSGVLIKQDGEWKIRHYVFSITVPNDNIPQLIEIKKDTDNKLMDSLRRKG</sequence>
<feature type="domain" description="SnoaL-like" evidence="1">
    <location>
        <begin position="27"/>
        <end position="136"/>
    </location>
</feature>
<name>A0A3N0DYW3_SINP1</name>
<comment type="caution">
    <text evidence="2">The sequence shown here is derived from an EMBL/GenBank/DDBJ whole genome shotgun (WGS) entry which is preliminary data.</text>
</comment>
<evidence type="ECO:0000313" key="3">
    <source>
        <dbReference type="Proteomes" id="UP000267469"/>
    </source>
</evidence>
<accession>A0A3N0DYW3</accession>
<dbReference type="AlphaFoldDB" id="A0A3N0DYW3"/>
<dbReference type="Gene3D" id="3.10.450.50">
    <property type="match status" value="1"/>
</dbReference>
<evidence type="ECO:0000313" key="2">
    <source>
        <dbReference type="EMBL" id="RNL80800.1"/>
    </source>
</evidence>
<organism evidence="2 3">
    <name type="scientific">Sinomicrobium pectinilyticum</name>
    <dbReference type="NCBI Taxonomy" id="1084421"/>
    <lineage>
        <taxon>Bacteria</taxon>
        <taxon>Pseudomonadati</taxon>
        <taxon>Bacteroidota</taxon>
        <taxon>Flavobacteriia</taxon>
        <taxon>Flavobacteriales</taxon>
        <taxon>Flavobacteriaceae</taxon>
        <taxon>Sinomicrobium</taxon>
    </lineage>
</organism>